<name>F8FN57_PAEMK</name>
<dbReference type="Proteomes" id="UP000006620">
    <property type="component" value="Chromosome"/>
</dbReference>
<evidence type="ECO:0000256" key="1">
    <source>
        <dbReference type="SAM" id="MobiDB-lite"/>
    </source>
</evidence>
<evidence type="ECO:0000313" key="2">
    <source>
        <dbReference type="EMBL" id="AEI45727.1"/>
    </source>
</evidence>
<gene>
    <name evidence="2" type="ordered locus">KNP414_07217</name>
</gene>
<dbReference type="KEGG" id="pms:KNP414_07217"/>
<reference evidence="2 3" key="2">
    <citation type="journal article" date="2013" name="Genome Announc.">
        <title>Genome Sequence of Growth-Improving Paenibacillus mucilaginosus Strain KNP414.</title>
        <authorList>
            <person name="Lu J.J."/>
            <person name="Wang J.F."/>
            <person name="Hu X.F."/>
        </authorList>
    </citation>
    <scope>NUCLEOTIDE SEQUENCE [LARGE SCALE GENOMIC DNA]</scope>
    <source>
        <strain evidence="2 3">KNP414</strain>
    </source>
</reference>
<organism evidence="2 3">
    <name type="scientific">Paenibacillus mucilaginosus (strain KNP414)</name>
    <dbReference type="NCBI Taxonomy" id="1036673"/>
    <lineage>
        <taxon>Bacteria</taxon>
        <taxon>Bacillati</taxon>
        <taxon>Bacillota</taxon>
        <taxon>Bacilli</taxon>
        <taxon>Bacillales</taxon>
        <taxon>Paenibacillaceae</taxon>
        <taxon>Paenibacillus</taxon>
    </lineage>
</organism>
<accession>F8FN57</accession>
<dbReference type="AlphaFoldDB" id="F8FN57"/>
<evidence type="ECO:0000313" key="3">
    <source>
        <dbReference type="Proteomes" id="UP000006620"/>
    </source>
</evidence>
<feature type="region of interest" description="Disordered" evidence="1">
    <location>
        <begin position="377"/>
        <end position="406"/>
    </location>
</feature>
<feature type="compositionally biased region" description="Acidic residues" evidence="1">
    <location>
        <begin position="390"/>
        <end position="401"/>
    </location>
</feature>
<feature type="compositionally biased region" description="Low complexity" evidence="1">
    <location>
        <begin position="378"/>
        <end position="389"/>
    </location>
</feature>
<dbReference type="EMBL" id="CP002869">
    <property type="protein sequence ID" value="AEI45727.1"/>
    <property type="molecule type" value="Genomic_DNA"/>
</dbReference>
<protein>
    <submittedName>
        <fullName evidence="2">Uncharacterized protein</fullName>
    </submittedName>
</protein>
<reference evidence="3" key="1">
    <citation type="submission" date="2011-06" db="EMBL/GenBank/DDBJ databases">
        <title>Complete genome sequence of Paenibacillus mucilaginosus KNP414.</title>
        <authorList>
            <person name="Wang J."/>
            <person name="Hu S."/>
            <person name="Hu X."/>
            <person name="Zhang B."/>
            <person name="Dong D."/>
            <person name="Zhang S."/>
            <person name="Zhao K."/>
            <person name="Wu D."/>
        </authorList>
    </citation>
    <scope>NUCLEOTIDE SEQUENCE [LARGE SCALE GENOMIC DNA]</scope>
    <source>
        <strain evidence="3">KNP414</strain>
    </source>
</reference>
<dbReference type="PATRIC" id="fig|1036673.3.peg.6732"/>
<dbReference type="HOGENOM" id="CLU_032041_0_0_9"/>
<sequence length="640" mass="70404">MIREERGSALLLVLFMIVVFTMLGIAVTGAAVGGAKLAVKRENDVQSLHLAEKALNVAAAYIAEKYNGKAQEEITSERLQQDVLDIKSELESVQVTDSENSVDPQTEASEANVDRIGTIEAIEDAGEINKGRLLRVIAKAVVGGVERKLVQEITLQTYPPFLDYVMGSKGKVKVNGSPYMIGDMYAGEQLLVKNEAEYYYNSDEFTTEPDRAATLYPTMDGRAVVETRNNILYCNTDEGDCTGTAKYKALGGDPQLVENRIAELFGDKASVVEYNQQFADIQFNESFVDKVSEAVSANKVERKTLKQKFHDDGSNSQGRTLMEYLRNSGSIEVINPPVPEDASKESWAKYDEEKRAVQEKLSEPLENSILFQGDLTLNNAEDSSSSGTSEAEDTEGTEENTGEAADTQITIKQLVYKQGAKDFREEIIADSDLYKSNWFIVNGDLTINSDVTTPIQVKGNILVTGSLTIKGNVEMDATIFTLGNSGQATEISDAKIKGMDGKELLLFSRESILITRVNSFDEIHEEYKPTAENNLYQLDAFFYTEKSAELYGVGSIFWIRGGFFAKEELILHAVRGNTEPSSNESSLLFMPDESPLKSRMILQSKGGLLDNQGAALPRVDSITVKVGSRKLCAKGEDSCE</sequence>
<proteinExistence type="predicted"/>